<dbReference type="InterPro" id="IPR011050">
    <property type="entry name" value="Pectin_lyase_fold/virulence"/>
</dbReference>
<evidence type="ECO:0000259" key="1">
    <source>
        <dbReference type="Pfam" id="PF13229"/>
    </source>
</evidence>
<feature type="domain" description="Right handed beta helix" evidence="1">
    <location>
        <begin position="143"/>
        <end position="284"/>
    </location>
</feature>
<keyword evidence="3" id="KW-1185">Reference proteome</keyword>
<dbReference type="InterPro" id="IPR012334">
    <property type="entry name" value="Pectin_lyas_fold"/>
</dbReference>
<dbReference type="Pfam" id="PF13229">
    <property type="entry name" value="Beta_helix"/>
    <property type="match status" value="1"/>
</dbReference>
<gene>
    <name evidence="2" type="ORF">GCM10023187_45180</name>
</gene>
<accession>A0ABP8KSL7</accession>
<dbReference type="Gene3D" id="2.160.20.10">
    <property type="entry name" value="Single-stranded right-handed beta-helix, Pectin lyase-like"/>
    <property type="match status" value="1"/>
</dbReference>
<proteinExistence type="predicted"/>
<dbReference type="RefSeq" id="WP_345270302.1">
    <property type="nucleotide sequence ID" value="NZ_BAABHB010000012.1"/>
</dbReference>
<dbReference type="Proteomes" id="UP001500936">
    <property type="component" value="Unassembled WGS sequence"/>
</dbReference>
<evidence type="ECO:0000313" key="3">
    <source>
        <dbReference type="Proteomes" id="UP001500936"/>
    </source>
</evidence>
<comment type="caution">
    <text evidence="2">The sequence shown here is derived from an EMBL/GenBank/DDBJ whole genome shotgun (WGS) entry which is preliminary data.</text>
</comment>
<dbReference type="EMBL" id="BAABHB010000012">
    <property type="protein sequence ID" value="GAA4415036.1"/>
    <property type="molecule type" value="Genomic_DNA"/>
</dbReference>
<sequence>MIRYVKPGGTGDGSNWTQAAGNLQHTINAVAAAGGGQVWVAAGTYIPAGAPADRTDRTVSFRMQNGVAIYGGFAGTETSLTERPLIDPLMGRPSSTTLSGDIDGDGTPAGNSYHVFYHPIGTGLDHTAVLDGFVITGGHACDSSQVDATMGGGMYNHGSSPELVNCIFVGNTAAGAGGGLYNDYYASPTLVNCRITANSAFAGGGIYNLSSCNPSLLSCSFLANTATLGAGMFNNTNASPGLTDCLFRANSAQTGGGVYNLNGCSPTLVNCRFVGNSAKGAALVSLFSSQPNLLHCQFSDNQGKHIIFTDETSSVGILSQVFGTID</sequence>
<dbReference type="PANTHER" id="PTHR11319">
    <property type="entry name" value="G PROTEIN-COUPLED RECEPTOR-RELATED"/>
    <property type="match status" value="1"/>
</dbReference>
<name>A0ABP8KSL7_9BACT</name>
<dbReference type="InterPro" id="IPR039448">
    <property type="entry name" value="Beta_helix"/>
</dbReference>
<dbReference type="SUPFAM" id="SSF51126">
    <property type="entry name" value="Pectin lyase-like"/>
    <property type="match status" value="1"/>
</dbReference>
<dbReference type="PANTHER" id="PTHR11319:SF35">
    <property type="entry name" value="OUTER MEMBRANE PROTEIN PMPC-RELATED"/>
    <property type="match status" value="1"/>
</dbReference>
<protein>
    <recommendedName>
        <fullName evidence="1">Right handed beta helix domain-containing protein</fullName>
    </recommendedName>
</protein>
<reference evidence="3" key="1">
    <citation type="journal article" date="2019" name="Int. J. Syst. Evol. Microbiol.">
        <title>The Global Catalogue of Microorganisms (GCM) 10K type strain sequencing project: providing services to taxonomists for standard genome sequencing and annotation.</title>
        <authorList>
            <consortium name="The Broad Institute Genomics Platform"/>
            <consortium name="The Broad Institute Genome Sequencing Center for Infectious Disease"/>
            <person name="Wu L."/>
            <person name="Ma J."/>
        </authorList>
    </citation>
    <scope>NUCLEOTIDE SEQUENCE [LARGE SCALE GENOMIC DNA]</scope>
    <source>
        <strain evidence="3">JCM 17925</strain>
    </source>
</reference>
<organism evidence="2 3">
    <name type="scientific">Nibrella viscosa</name>
    <dbReference type="NCBI Taxonomy" id="1084524"/>
    <lineage>
        <taxon>Bacteria</taxon>
        <taxon>Pseudomonadati</taxon>
        <taxon>Bacteroidota</taxon>
        <taxon>Cytophagia</taxon>
        <taxon>Cytophagales</taxon>
        <taxon>Spirosomataceae</taxon>
        <taxon>Nibrella</taxon>
    </lineage>
</organism>
<evidence type="ECO:0000313" key="2">
    <source>
        <dbReference type="EMBL" id="GAA4415036.1"/>
    </source>
</evidence>